<proteinExistence type="inferred from homology"/>
<protein>
    <submittedName>
        <fullName evidence="4">SDR family oxidoreductase</fullName>
    </submittedName>
</protein>
<dbReference type="PROSITE" id="PS00061">
    <property type="entry name" value="ADH_SHORT"/>
    <property type="match status" value="1"/>
</dbReference>
<comment type="caution">
    <text evidence="4">The sequence shown here is derived from an EMBL/GenBank/DDBJ whole genome shotgun (WGS) entry which is preliminary data.</text>
</comment>
<evidence type="ECO:0000256" key="3">
    <source>
        <dbReference type="RuleBase" id="RU000363"/>
    </source>
</evidence>
<accession>A0A951UIU1</accession>
<dbReference type="PANTHER" id="PTHR42760">
    <property type="entry name" value="SHORT-CHAIN DEHYDROGENASES/REDUCTASES FAMILY MEMBER"/>
    <property type="match status" value="1"/>
</dbReference>
<comment type="similarity">
    <text evidence="1 3">Belongs to the short-chain dehydrogenases/reductases (SDR) family.</text>
</comment>
<name>A0A951UIU1_9NOST</name>
<dbReference type="SUPFAM" id="SSF51735">
    <property type="entry name" value="NAD(P)-binding Rossmann-fold domains"/>
    <property type="match status" value="1"/>
</dbReference>
<dbReference type="FunFam" id="3.40.50.720:FF:000084">
    <property type="entry name" value="Short-chain dehydrogenase reductase"/>
    <property type="match status" value="1"/>
</dbReference>
<sequence>MNRLNGKYALITGASQGLGRQLTIDFARAGAAGIAIVARHAQALVATRDYIQTIAPTTKVLAIEADVAQSPDIERIVATTLSEFKGRLDILVNNASTIGLSPMPFLLDYPIDTFHQVLNTNLIAPFLLIQKVLPAMIEEGGSIINVTSDAGVVGYAGWGAYGISKFGLEGLSQTWAAELEDSPVRLNWVDPGNMNTAMHRAAEPDEDPKQWANPQQITEIFLYLASDESQAVHGQRFQAQPDDEVEAA</sequence>
<dbReference type="Gene3D" id="3.40.50.720">
    <property type="entry name" value="NAD(P)-binding Rossmann-like Domain"/>
    <property type="match status" value="1"/>
</dbReference>
<dbReference type="CDD" id="cd05233">
    <property type="entry name" value="SDR_c"/>
    <property type="match status" value="1"/>
</dbReference>
<dbReference type="EMBL" id="JAHHHN010000023">
    <property type="protein sequence ID" value="MBW4564559.1"/>
    <property type="molecule type" value="Genomic_DNA"/>
</dbReference>
<evidence type="ECO:0000256" key="1">
    <source>
        <dbReference type="ARBA" id="ARBA00006484"/>
    </source>
</evidence>
<dbReference type="Proteomes" id="UP000715781">
    <property type="component" value="Unassembled WGS sequence"/>
</dbReference>
<dbReference type="InterPro" id="IPR002347">
    <property type="entry name" value="SDR_fam"/>
</dbReference>
<keyword evidence="2" id="KW-0560">Oxidoreductase</keyword>
<organism evidence="4 5">
    <name type="scientific">Mojavia pulchra JT2-VF2</name>
    <dbReference type="NCBI Taxonomy" id="287848"/>
    <lineage>
        <taxon>Bacteria</taxon>
        <taxon>Bacillati</taxon>
        <taxon>Cyanobacteriota</taxon>
        <taxon>Cyanophyceae</taxon>
        <taxon>Nostocales</taxon>
        <taxon>Nostocaceae</taxon>
    </lineage>
</organism>
<evidence type="ECO:0000313" key="5">
    <source>
        <dbReference type="Proteomes" id="UP000715781"/>
    </source>
</evidence>
<dbReference type="InterPro" id="IPR020904">
    <property type="entry name" value="Sc_DH/Rdtase_CS"/>
</dbReference>
<dbReference type="Pfam" id="PF00106">
    <property type="entry name" value="adh_short"/>
    <property type="match status" value="1"/>
</dbReference>
<evidence type="ECO:0000313" key="4">
    <source>
        <dbReference type="EMBL" id="MBW4564559.1"/>
    </source>
</evidence>
<evidence type="ECO:0000256" key="2">
    <source>
        <dbReference type="ARBA" id="ARBA00023002"/>
    </source>
</evidence>
<dbReference type="PRINTS" id="PR00081">
    <property type="entry name" value="GDHRDH"/>
</dbReference>
<reference evidence="4" key="2">
    <citation type="journal article" date="2022" name="Microbiol. Resour. Announc.">
        <title>Metagenome Sequencing to Explore Phylogenomics of Terrestrial Cyanobacteria.</title>
        <authorList>
            <person name="Ward R.D."/>
            <person name="Stajich J.E."/>
            <person name="Johansen J.R."/>
            <person name="Huntemann M."/>
            <person name="Clum A."/>
            <person name="Foster B."/>
            <person name="Foster B."/>
            <person name="Roux S."/>
            <person name="Palaniappan K."/>
            <person name="Varghese N."/>
            <person name="Mukherjee S."/>
            <person name="Reddy T.B.K."/>
            <person name="Daum C."/>
            <person name="Copeland A."/>
            <person name="Chen I.A."/>
            <person name="Ivanova N.N."/>
            <person name="Kyrpides N.C."/>
            <person name="Shapiro N."/>
            <person name="Eloe-Fadrosh E.A."/>
            <person name="Pietrasiak N."/>
        </authorList>
    </citation>
    <scope>NUCLEOTIDE SEQUENCE</scope>
    <source>
        <strain evidence="4">JT2-VF2</strain>
    </source>
</reference>
<gene>
    <name evidence="4" type="ORF">KME32_26205</name>
</gene>
<dbReference type="AlphaFoldDB" id="A0A951UIU1"/>
<dbReference type="InterPro" id="IPR036291">
    <property type="entry name" value="NAD(P)-bd_dom_sf"/>
</dbReference>
<reference evidence="4" key="1">
    <citation type="submission" date="2021-05" db="EMBL/GenBank/DDBJ databases">
        <authorList>
            <person name="Pietrasiak N."/>
            <person name="Ward R."/>
            <person name="Stajich J.E."/>
            <person name="Kurbessoian T."/>
        </authorList>
    </citation>
    <scope>NUCLEOTIDE SEQUENCE</scope>
    <source>
        <strain evidence="4">JT2-VF2</strain>
    </source>
</reference>
<dbReference type="GO" id="GO:0016616">
    <property type="term" value="F:oxidoreductase activity, acting on the CH-OH group of donors, NAD or NADP as acceptor"/>
    <property type="evidence" value="ECO:0007669"/>
    <property type="project" value="TreeGrafter"/>
</dbReference>
<dbReference type="PRINTS" id="PR00080">
    <property type="entry name" value="SDRFAMILY"/>
</dbReference>